<dbReference type="InterPro" id="IPR013078">
    <property type="entry name" value="His_Pase_superF_clade-1"/>
</dbReference>
<evidence type="ECO:0000313" key="2">
    <source>
        <dbReference type="Proteomes" id="UP000717696"/>
    </source>
</evidence>
<dbReference type="CDD" id="cd07067">
    <property type="entry name" value="HP_PGM_like"/>
    <property type="match status" value="1"/>
</dbReference>
<sequence length="223" mass="23933">MASTIYLIRHAESVHNVSKDFSHRDPPLTELGIAQASALGKSLPDLASVAIVLTSPLTRTLETTLAAFSHILDKQSVGDSGIDGGARLVLDPDLQERSDLPCDTGSDRATLEEKNPNLDFGVLLGKWYIKNGAHAADDAAVKGRAKAVRERLHSLVEKLEQGGGAAEGKGDVVVVTHGVFMKFLAEDETIDLPKAGWKAYTVRKQEGGEVTLLPVEQVEVMSR</sequence>
<dbReference type="InterPro" id="IPR029033">
    <property type="entry name" value="His_PPase_superfam"/>
</dbReference>
<accession>A0A9P9J530</accession>
<dbReference type="Gene3D" id="3.40.50.1240">
    <property type="entry name" value="Phosphoglycerate mutase-like"/>
    <property type="match status" value="1"/>
</dbReference>
<organism evidence="1 2">
    <name type="scientific">Dactylonectria estremocensis</name>
    <dbReference type="NCBI Taxonomy" id="1079267"/>
    <lineage>
        <taxon>Eukaryota</taxon>
        <taxon>Fungi</taxon>
        <taxon>Dikarya</taxon>
        <taxon>Ascomycota</taxon>
        <taxon>Pezizomycotina</taxon>
        <taxon>Sordariomycetes</taxon>
        <taxon>Hypocreomycetidae</taxon>
        <taxon>Hypocreales</taxon>
        <taxon>Nectriaceae</taxon>
        <taxon>Dactylonectria</taxon>
    </lineage>
</organism>
<comment type="caution">
    <text evidence="1">The sequence shown here is derived from an EMBL/GenBank/DDBJ whole genome shotgun (WGS) entry which is preliminary data.</text>
</comment>
<dbReference type="Pfam" id="PF00300">
    <property type="entry name" value="His_Phos_1"/>
    <property type="match status" value="1"/>
</dbReference>
<dbReference type="SUPFAM" id="SSF53254">
    <property type="entry name" value="Phosphoglycerate mutase-like"/>
    <property type="match status" value="1"/>
</dbReference>
<dbReference type="EMBL" id="JAGMUU010000011">
    <property type="protein sequence ID" value="KAH7142634.1"/>
    <property type="molecule type" value="Genomic_DNA"/>
</dbReference>
<gene>
    <name evidence="1" type="ORF">B0J13DRAFT_50176</name>
</gene>
<dbReference type="Proteomes" id="UP000717696">
    <property type="component" value="Unassembled WGS sequence"/>
</dbReference>
<keyword evidence="2" id="KW-1185">Reference proteome</keyword>
<evidence type="ECO:0000313" key="1">
    <source>
        <dbReference type="EMBL" id="KAH7142634.1"/>
    </source>
</evidence>
<dbReference type="SMART" id="SM00855">
    <property type="entry name" value="PGAM"/>
    <property type="match status" value="1"/>
</dbReference>
<protein>
    <submittedName>
        <fullName evidence="1">Phosphoglycerate mutase family protein</fullName>
    </submittedName>
</protein>
<dbReference type="OrthoDB" id="496981at2759"/>
<name>A0A9P9J530_9HYPO</name>
<dbReference type="InterPro" id="IPR050275">
    <property type="entry name" value="PGM_Phosphatase"/>
</dbReference>
<proteinExistence type="predicted"/>
<dbReference type="PANTHER" id="PTHR48100:SF54">
    <property type="entry name" value="PHOSPHATASE SPAC5H10.03-RELATED"/>
    <property type="match status" value="1"/>
</dbReference>
<dbReference type="PANTHER" id="PTHR48100">
    <property type="entry name" value="BROAD-SPECIFICITY PHOSPHATASE YOR283W-RELATED"/>
    <property type="match status" value="1"/>
</dbReference>
<dbReference type="AlphaFoldDB" id="A0A9P9J530"/>
<dbReference type="GO" id="GO:0016791">
    <property type="term" value="F:phosphatase activity"/>
    <property type="evidence" value="ECO:0007669"/>
    <property type="project" value="TreeGrafter"/>
</dbReference>
<dbReference type="GO" id="GO:0005737">
    <property type="term" value="C:cytoplasm"/>
    <property type="evidence" value="ECO:0007669"/>
    <property type="project" value="TreeGrafter"/>
</dbReference>
<reference evidence="1" key="1">
    <citation type="journal article" date="2021" name="Nat. Commun.">
        <title>Genetic determinants of endophytism in the Arabidopsis root mycobiome.</title>
        <authorList>
            <person name="Mesny F."/>
            <person name="Miyauchi S."/>
            <person name="Thiergart T."/>
            <person name="Pickel B."/>
            <person name="Atanasova L."/>
            <person name="Karlsson M."/>
            <person name="Huettel B."/>
            <person name="Barry K.W."/>
            <person name="Haridas S."/>
            <person name="Chen C."/>
            <person name="Bauer D."/>
            <person name="Andreopoulos W."/>
            <person name="Pangilinan J."/>
            <person name="LaButti K."/>
            <person name="Riley R."/>
            <person name="Lipzen A."/>
            <person name="Clum A."/>
            <person name="Drula E."/>
            <person name="Henrissat B."/>
            <person name="Kohler A."/>
            <person name="Grigoriev I.V."/>
            <person name="Martin F.M."/>
            <person name="Hacquard S."/>
        </authorList>
    </citation>
    <scope>NUCLEOTIDE SEQUENCE</scope>
    <source>
        <strain evidence="1">MPI-CAGE-AT-0021</strain>
    </source>
</reference>